<dbReference type="EMBL" id="JAEUBG010003889">
    <property type="protein sequence ID" value="KAH3682164.1"/>
    <property type="molecule type" value="Genomic_DNA"/>
</dbReference>
<accession>A0A9P8Q3G3</accession>
<dbReference type="GO" id="GO:0016616">
    <property type="term" value="F:oxidoreductase activity, acting on the CH-OH group of donors, NAD or NADP as acceptor"/>
    <property type="evidence" value="ECO:0007669"/>
    <property type="project" value="UniProtKB-ARBA"/>
</dbReference>
<dbReference type="InterPro" id="IPR018170">
    <property type="entry name" value="Aldo/ket_reductase_CS"/>
</dbReference>
<feature type="active site" description="Proton donor" evidence="2">
    <location>
        <position position="62"/>
    </location>
</feature>
<dbReference type="InterPro" id="IPR036812">
    <property type="entry name" value="NAD(P)_OxRdtase_dom_sf"/>
</dbReference>
<name>A0A9P8Q3G3_WICPI</name>
<keyword evidence="1" id="KW-0560">Oxidoreductase</keyword>
<dbReference type="AlphaFoldDB" id="A0A9P8Q3G3"/>
<keyword evidence="6" id="KW-1185">Reference proteome</keyword>
<dbReference type="Gene3D" id="3.20.20.100">
    <property type="entry name" value="NADP-dependent oxidoreductase domain"/>
    <property type="match status" value="1"/>
</dbReference>
<reference evidence="5" key="2">
    <citation type="submission" date="2021-01" db="EMBL/GenBank/DDBJ databases">
        <authorList>
            <person name="Schikora-Tamarit M.A."/>
        </authorList>
    </citation>
    <scope>NUCLEOTIDE SEQUENCE</scope>
    <source>
        <strain evidence="5">CBS2887</strain>
    </source>
</reference>
<gene>
    <name evidence="5" type="ORF">WICPIJ_006861</name>
</gene>
<evidence type="ECO:0000256" key="3">
    <source>
        <dbReference type="PIRSR" id="PIRSR000097-3"/>
    </source>
</evidence>
<dbReference type="SUPFAM" id="SSF51430">
    <property type="entry name" value="NAD(P)-linked oxidoreductase"/>
    <property type="match status" value="1"/>
</dbReference>
<dbReference type="PANTHER" id="PTHR43827:SF13">
    <property type="entry name" value="ALDO_KETO REDUCTASE FAMILY PROTEIN"/>
    <property type="match status" value="1"/>
</dbReference>
<evidence type="ECO:0000256" key="2">
    <source>
        <dbReference type="PIRSR" id="PIRSR000097-1"/>
    </source>
</evidence>
<feature type="site" description="Lowers pKa of active site Tyr" evidence="3">
    <location>
        <position position="92"/>
    </location>
</feature>
<organism evidence="5 6">
    <name type="scientific">Wickerhamomyces pijperi</name>
    <name type="common">Yeast</name>
    <name type="synonym">Pichia pijperi</name>
    <dbReference type="NCBI Taxonomy" id="599730"/>
    <lineage>
        <taxon>Eukaryota</taxon>
        <taxon>Fungi</taxon>
        <taxon>Dikarya</taxon>
        <taxon>Ascomycota</taxon>
        <taxon>Saccharomycotina</taxon>
        <taxon>Saccharomycetes</taxon>
        <taxon>Phaffomycetales</taxon>
        <taxon>Wickerhamomycetaceae</taxon>
        <taxon>Wickerhamomyces</taxon>
    </lineage>
</organism>
<sequence length="297" mass="34088">MSFKRSISSGAVSRARNYVLNNGISIPVQGYGLHNIPPSQATHLVTQALLTGYRLIDTGRYYNNETETTQGILNFLNDHPEVERSEINYVTKIWHTEQGFDKTKLAIESSLKRAEGLNYIDLFLINSPLSNKRKRLETYQALQESVDQGLVKSIGVSNYGVRHLQELFEWDKLRILPVVNQLEYHPWLKRPEIQQYCQDHDMKIMGSASLTLAKMLSDPLLIDIADKHQCTTAQILLRWGYQQGVISLAGSKSPKRIMENYEAIEKVRELSEDDMERLDFGKCYKVMCPWDPTTYKG</sequence>
<dbReference type="PIRSF" id="PIRSF000097">
    <property type="entry name" value="AKR"/>
    <property type="match status" value="1"/>
</dbReference>
<evidence type="ECO:0000256" key="1">
    <source>
        <dbReference type="ARBA" id="ARBA00023002"/>
    </source>
</evidence>
<evidence type="ECO:0000259" key="4">
    <source>
        <dbReference type="Pfam" id="PF00248"/>
    </source>
</evidence>
<dbReference type="PRINTS" id="PR00069">
    <property type="entry name" value="ALDKETRDTASE"/>
</dbReference>
<dbReference type="PROSITE" id="PS00062">
    <property type="entry name" value="ALDOKETO_REDUCTASE_2"/>
    <property type="match status" value="1"/>
</dbReference>
<dbReference type="OrthoDB" id="416253at2759"/>
<dbReference type="InterPro" id="IPR020471">
    <property type="entry name" value="AKR"/>
</dbReference>
<evidence type="ECO:0000313" key="6">
    <source>
        <dbReference type="Proteomes" id="UP000774326"/>
    </source>
</evidence>
<comment type="caution">
    <text evidence="5">The sequence shown here is derived from an EMBL/GenBank/DDBJ whole genome shotgun (WGS) entry which is preliminary data.</text>
</comment>
<reference evidence="5" key="1">
    <citation type="journal article" date="2021" name="Open Biol.">
        <title>Shared evolutionary footprints suggest mitochondrial oxidative damage underlies multiple complex I losses in fungi.</title>
        <authorList>
            <person name="Schikora-Tamarit M.A."/>
            <person name="Marcet-Houben M."/>
            <person name="Nosek J."/>
            <person name="Gabaldon T."/>
        </authorList>
    </citation>
    <scope>NUCLEOTIDE SEQUENCE</scope>
    <source>
        <strain evidence="5">CBS2887</strain>
    </source>
</reference>
<protein>
    <recommendedName>
        <fullName evidence="4">NADP-dependent oxidoreductase domain-containing protein</fullName>
    </recommendedName>
</protein>
<proteinExistence type="predicted"/>
<dbReference type="Pfam" id="PF00248">
    <property type="entry name" value="Aldo_ket_red"/>
    <property type="match status" value="2"/>
</dbReference>
<dbReference type="Proteomes" id="UP000774326">
    <property type="component" value="Unassembled WGS sequence"/>
</dbReference>
<dbReference type="FunFam" id="3.20.20.100:FF:000002">
    <property type="entry name" value="2,5-diketo-D-gluconic acid reductase A"/>
    <property type="match status" value="1"/>
</dbReference>
<feature type="domain" description="NADP-dependent oxidoreductase" evidence="4">
    <location>
        <begin position="219"/>
        <end position="279"/>
    </location>
</feature>
<evidence type="ECO:0000313" key="5">
    <source>
        <dbReference type="EMBL" id="KAH3682164.1"/>
    </source>
</evidence>
<dbReference type="PANTHER" id="PTHR43827">
    <property type="entry name" value="2,5-DIKETO-D-GLUCONIC ACID REDUCTASE"/>
    <property type="match status" value="1"/>
</dbReference>
<feature type="domain" description="NADP-dependent oxidoreductase" evidence="4">
    <location>
        <begin position="35"/>
        <end position="210"/>
    </location>
</feature>
<dbReference type="CDD" id="cd19071">
    <property type="entry name" value="AKR_AKR1-5-like"/>
    <property type="match status" value="1"/>
</dbReference>
<dbReference type="InterPro" id="IPR023210">
    <property type="entry name" value="NADP_OxRdtase_dom"/>
</dbReference>